<evidence type="ECO:0000313" key="3">
    <source>
        <dbReference type="Proteomes" id="UP000015100"/>
    </source>
</evidence>
<name>S8AQ45_DACHA</name>
<accession>S8AQ45</accession>
<feature type="region of interest" description="Disordered" evidence="1">
    <location>
        <begin position="1"/>
        <end position="23"/>
    </location>
</feature>
<feature type="region of interest" description="Disordered" evidence="1">
    <location>
        <begin position="78"/>
        <end position="99"/>
    </location>
</feature>
<reference evidence="3" key="2">
    <citation type="submission" date="2013-04" db="EMBL/GenBank/DDBJ databases">
        <title>Genomic mechanisms accounting for the adaptation to parasitism in nematode-trapping fungi.</title>
        <authorList>
            <person name="Ahren D.G."/>
        </authorList>
    </citation>
    <scope>NUCLEOTIDE SEQUENCE [LARGE SCALE GENOMIC DNA]</scope>
    <source>
        <strain evidence="3">CBS 200.50</strain>
    </source>
</reference>
<organism evidence="2 3">
    <name type="scientific">Dactylellina haptotyla (strain CBS 200.50)</name>
    <name type="common">Nematode-trapping fungus</name>
    <name type="synonym">Monacrosporium haptotylum</name>
    <dbReference type="NCBI Taxonomy" id="1284197"/>
    <lineage>
        <taxon>Eukaryota</taxon>
        <taxon>Fungi</taxon>
        <taxon>Dikarya</taxon>
        <taxon>Ascomycota</taxon>
        <taxon>Pezizomycotina</taxon>
        <taxon>Orbiliomycetes</taxon>
        <taxon>Orbiliales</taxon>
        <taxon>Orbiliaceae</taxon>
        <taxon>Dactylellina</taxon>
    </lineage>
</organism>
<dbReference type="Proteomes" id="UP000015100">
    <property type="component" value="Unassembled WGS sequence"/>
</dbReference>
<reference evidence="2 3" key="1">
    <citation type="journal article" date="2013" name="PLoS Genet.">
        <title>Genomic mechanisms accounting for the adaptation to parasitism in nematode-trapping fungi.</title>
        <authorList>
            <person name="Meerupati T."/>
            <person name="Andersson K.M."/>
            <person name="Friman E."/>
            <person name="Kumar D."/>
            <person name="Tunlid A."/>
            <person name="Ahren D."/>
        </authorList>
    </citation>
    <scope>NUCLEOTIDE SEQUENCE [LARGE SCALE GENOMIC DNA]</scope>
    <source>
        <strain evidence="2 3">CBS 200.50</strain>
    </source>
</reference>
<dbReference type="AlphaFoldDB" id="S8AQ45"/>
<dbReference type="HOGENOM" id="CLU_2320302_0_0_1"/>
<gene>
    <name evidence="2" type="ORF">H072_922</name>
</gene>
<evidence type="ECO:0000256" key="1">
    <source>
        <dbReference type="SAM" id="MobiDB-lite"/>
    </source>
</evidence>
<dbReference type="EMBL" id="AQGS01000023">
    <property type="protein sequence ID" value="EPS45080.1"/>
    <property type="molecule type" value="Genomic_DNA"/>
</dbReference>
<comment type="caution">
    <text evidence="2">The sequence shown here is derived from an EMBL/GenBank/DDBJ whole genome shotgun (WGS) entry which is preliminary data.</text>
</comment>
<proteinExistence type="predicted"/>
<feature type="compositionally biased region" description="Polar residues" evidence="1">
    <location>
        <begin position="1"/>
        <end position="21"/>
    </location>
</feature>
<protein>
    <submittedName>
        <fullName evidence="2">Uncharacterized protein</fullName>
    </submittedName>
</protein>
<keyword evidence="3" id="KW-1185">Reference proteome</keyword>
<evidence type="ECO:0000313" key="2">
    <source>
        <dbReference type="EMBL" id="EPS45080.1"/>
    </source>
</evidence>
<sequence length="99" mass="10746">MTPSGASLRGASTDTNRNTVQWEPKSGMDGVYTWFFTMICTGAGTVPDGKVVVRPRNTSTSLSQKLRFIVVDSVDSAANDGKPIKPQKQLVKARRMADN</sequence>